<comment type="caution">
    <text evidence="2">The sequence shown here is derived from an EMBL/GenBank/DDBJ whole genome shotgun (WGS) entry which is preliminary data.</text>
</comment>
<sequence>MEPVGAHHRAGPNGDPPNHVASLAYMDIARGQRGSTQSHGSTGPSSSSDTMWNFSVVVNYFGQILAYFVDYAEAHEKYHREEEPAVTDKKTNENSNGDGSSDSATASGDAEFTNVDNGDELYLDELKELEATFSKVAIQEPSTYA</sequence>
<dbReference type="AlphaFoldDB" id="A0A5N5FSV3"/>
<evidence type="ECO:0000313" key="3">
    <source>
        <dbReference type="Proteomes" id="UP000327157"/>
    </source>
</evidence>
<feature type="compositionally biased region" description="Basic and acidic residues" evidence="1">
    <location>
        <begin position="77"/>
        <end position="92"/>
    </location>
</feature>
<evidence type="ECO:0000256" key="1">
    <source>
        <dbReference type="SAM" id="MobiDB-lite"/>
    </source>
</evidence>
<feature type="region of interest" description="Disordered" evidence="1">
    <location>
        <begin position="1"/>
        <end position="20"/>
    </location>
</feature>
<proteinExistence type="predicted"/>
<reference evidence="2 3" key="1">
    <citation type="submission" date="2019-09" db="EMBL/GenBank/DDBJ databases">
        <authorList>
            <person name="Ou C."/>
        </authorList>
    </citation>
    <scope>NUCLEOTIDE SEQUENCE [LARGE SCALE GENOMIC DNA]</scope>
    <source>
        <strain evidence="2">S2</strain>
        <tissue evidence="2">Leaf</tissue>
    </source>
</reference>
<feature type="region of interest" description="Disordered" evidence="1">
    <location>
        <begin position="77"/>
        <end position="116"/>
    </location>
</feature>
<evidence type="ECO:0000313" key="2">
    <source>
        <dbReference type="EMBL" id="KAB2604302.1"/>
    </source>
</evidence>
<protein>
    <submittedName>
        <fullName evidence="2">Zinc finger CCCH domain-containing protein 21-like</fullName>
    </submittedName>
</protein>
<name>A0A5N5FSV3_9ROSA</name>
<organism evidence="2 3">
    <name type="scientific">Pyrus ussuriensis x Pyrus communis</name>
    <dbReference type="NCBI Taxonomy" id="2448454"/>
    <lineage>
        <taxon>Eukaryota</taxon>
        <taxon>Viridiplantae</taxon>
        <taxon>Streptophyta</taxon>
        <taxon>Embryophyta</taxon>
        <taxon>Tracheophyta</taxon>
        <taxon>Spermatophyta</taxon>
        <taxon>Magnoliopsida</taxon>
        <taxon>eudicotyledons</taxon>
        <taxon>Gunneridae</taxon>
        <taxon>Pentapetalae</taxon>
        <taxon>rosids</taxon>
        <taxon>fabids</taxon>
        <taxon>Rosales</taxon>
        <taxon>Rosaceae</taxon>
        <taxon>Amygdaloideae</taxon>
        <taxon>Maleae</taxon>
        <taxon>Pyrus</taxon>
    </lineage>
</organism>
<reference evidence="2 3" key="2">
    <citation type="submission" date="2019-11" db="EMBL/GenBank/DDBJ databases">
        <title>A de novo genome assembly of a pear dwarfing rootstock.</title>
        <authorList>
            <person name="Wang F."/>
            <person name="Wang J."/>
            <person name="Li S."/>
            <person name="Zhang Y."/>
            <person name="Fang M."/>
            <person name="Ma L."/>
            <person name="Zhao Y."/>
            <person name="Jiang S."/>
        </authorList>
    </citation>
    <scope>NUCLEOTIDE SEQUENCE [LARGE SCALE GENOMIC DNA]</scope>
    <source>
        <strain evidence="2">S2</strain>
        <tissue evidence="2">Leaf</tissue>
    </source>
</reference>
<feature type="compositionally biased region" description="Low complexity" evidence="1">
    <location>
        <begin position="93"/>
        <end position="111"/>
    </location>
</feature>
<dbReference type="Proteomes" id="UP000327157">
    <property type="component" value="Unassembled WGS sequence"/>
</dbReference>
<feature type="compositionally biased region" description="Basic residues" evidence="1">
    <location>
        <begin position="1"/>
        <end position="10"/>
    </location>
</feature>
<dbReference type="EMBL" id="SMOL01000633">
    <property type="protein sequence ID" value="KAB2604302.1"/>
    <property type="molecule type" value="Genomic_DNA"/>
</dbReference>
<accession>A0A5N5FSV3</accession>
<gene>
    <name evidence="2" type="ORF">D8674_037593</name>
</gene>
<keyword evidence="3" id="KW-1185">Reference proteome</keyword>